<accession>A0A0F9NAD1</accession>
<gene>
    <name evidence="1" type="ORF">LCGC14_0991210</name>
</gene>
<comment type="caution">
    <text evidence="1">The sequence shown here is derived from an EMBL/GenBank/DDBJ whole genome shotgun (WGS) entry which is preliminary data.</text>
</comment>
<protein>
    <submittedName>
        <fullName evidence="1">Uncharacterized protein</fullName>
    </submittedName>
</protein>
<reference evidence="1" key="1">
    <citation type="journal article" date="2015" name="Nature">
        <title>Complex archaea that bridge the gap between prokaryotes and eukaryotes.</title>
        <authorList>
            <person name="Spang A."/>
            <person name="Saw J.H."/>
            <person name="Jorgensen S.L."/>
            <person name="Zaremba-Niedzwiedzka K."/>
            <person name="Martijn J."/>
            <person name="Lind A.E."/>
            <person name="van Eijk R."/>
            <person name="Schleper C."/>
            <person name="Guy L."/>
            <person name="Ettema T.J."/>
        </authorList>
    </citation>
    <scope>NUCLEOTIDE SEQUENCE</scope>
</reference>
<organism evidence="1">
    <name type="scientific">marine sediment metagenome</name>
    <dbReference type="NCBI Taxonomy" id="412755"/>
    <lineage>
        <taxon>unclassified sequences</taxon>
        <taxon>metagenomes</taxon>
        <taxon>ecological metagenomes</taxon>
    </lineage>
</organism>
<evidence type="ECO:0000313" key="1">
    <source>
        <dbReference type="EMBL" id="KKN14934.1"/>
    </source>
</evidence>
<name>A0A0F9NAD1_9ZZZZ</name>
<dbReference type="AlphaFoldDB" id="A0A0F9NAD1"/>
<sequence>MLTDIIEERQRLKPAKRKASTMLTLSEHLFLAGVEISSPVPNNVLDAPDDDNWMERLRKSNRIWLVKEQEYATIEWEWEPPEPGCCAGRVGINRFIGDTFISGACQSWMVTSDGCGMDGNKLFLPVEDNLADDPTPLQEPEVRQIRRELERLRKKVEYLYLFKETW</sequence>
<proteinExistence type="predicted"/>
<dbReference type="EMBL" id="LAZR01003766">
    <property type="protein sequence ID" value="KKN14934.1"/>
    <property type="molecule type" value="Genomic_DNA"/>
</dbReference>